<name>A0AA88HEH1_ARTSF</name>
<feature type="transmembrane region" description="Helical" evidence="6">
    <location>
        <begin position="220"/>
        <end position="239"/>
    </location>
</feature>
<reference evidence="8" key="1">
    <citation type="submission" date="2023-07" db="EMBL/GenBank/DDBJ databases">
        <title>Chromosome-level genome assembly of Artemia franciscana.</title>
        <authorList>
            <person name="Jo E."/>
        </authorList>
    </citation>
    <scope>NUCLEOTIDE SEQUENCE</scope>
    <source>
        <tissue evidence="8">Whole body</tissue>
    </source>
</reference>
<feature type="transmembrane region" description="Helical" evidence="6">
    <location>
        <begin position="424"/>
        <end position="441"/>
    </location>
</feature>
<protein>
    <recommendedName>
        <fullName evidence="7">Major facilitator superfamily (MFS) profile domain-containing protein</fullName>
    </recommendedName>
</protein>
<evidence type="ECO:0000313" key="9">
    <source>
        <dbReference type="Proteomes" id="UP001187531"/>
    </source>
</evidence>
<dbReference type="PROSITE" id="PS50850">
    <property type="entry name" value="MFS"/>
    <property type="match status" value="1"/>
</dbReference>
<comment type="subcellular location">
    <subcellularLocation>
        <location evidence="1">Membrane</location>
        <topology evidence="1">Multi-pass membrane protein</topology>
    </subcellularLocation>
</comment>
<proteinExistence type="predicted"/>
<organism evidence="8 9">
    <name type="scientific">Artemia franciscana</name>
    <name type="common">Brine shrimp</name>
    <name type="synonym">Artemia sanfranciscana</name>
    <dbReference type="NCBI Taxonomy" id="6661"/>
    <lineage>
        <taxon>Eukaryota</taxon>
        <taxon>Metazoa</taxon>
        <taxon>Ecdysozoa</taxon>
        <taxon>Arthropoda</taxon>
        <taxon>Crustacea</taxon>
        <taxon>Branchiopoda</taxon>
        <taxon>Anostraca</taxon>
        <taxon>Artemiidae</taxon>
        <taxon>Artemia</taxon>
    </lineage>
</organism>
<dbReference type="Gene3D" id="1.20.1250.20">
    <property type="entry name" value="MFS general substrate transporter like domains"/>
    <property type="match status" value="1"/>
</dbReference>
<dbReference type="InterPro" id="IPR005829">
    <property type="entry name" value="Sugar_transporter_CS"/>
</dbReference>
<dbReference type="InterPro" id="IPR020846">
    <property type="entry name" value="MFS_dom"/>
</dbReference>
<gene>
    <name evidence="8" type="ORF">QYM36_017632</name>
</gene>
<evidence type="ECO:0000256" key="1">
    <source>
        <dbReference type="ARBA" id="ARBA00004141"/>
    </source>
</evidence>
<feature type="transmembrane region" description="Helical" evidence="6">
    <location>
        <begin position="506"/>
        <end position="526"/>
    </location>
</feature>
<dbReference type="InterPro" id="IPR005828">
    <property type="entry name" value="MFS_sugar_transport-like"/>
</dbReference>
<feature type="transmembrane region" description="Helical" evidence="6">
    <location>
        <begin position="332"/>
        <end position="353"/>
    </location>
</feature>
<feature type="transmembrane region" description="Helical" evidence="6">
    <location>
        <begin position="538"/>
        <end position="557"/>
    </location>
</feature>
<keyword evidence="2 6" id="KW-0812">Transmembrane</keyword>
<evidence type="ECO:0000256" key="6">
    <source>
        <dbReference type="SAM" id="Phobius"/>
    </source>
</evidence>
<dbReference type="Proteomes" id="UP001187531">
    <property type="component" value="Unassembled WGS sequence"/>
</dbReference>
<dbReference type="InterPro" id="IPR036259">
    <property type="entry name" value="MFS_trans_sf"/>
</dbReference>
<evidence type="ECO:0000256" key="3">
    <source>
        <dbReference type="ARBA" id="ARBA00022989"/>
    </source>
</evidence>
<accession>A0AA88HEH1</accession>
<dbReference type="AlphaFoldDB" id="A0AA88HEH1"/>
<feature type="transmembrane region" description="Helical" evidence="6">
    <location>
        <begin position="277"/>
        <end position="298"/>
    </location>
</feature>
<sequence>MDIKGGIENPAWVDDEGITPPWKRSASEPIRSEKWKHYYLPRLSVSELEKEKTARELKESLGQQIKREDVYSQNEIADFDDVLPYIGSFGRYQKFLFLLTAPFLIFLSFVYFSQVFITLTPDHYCDVDLPQGHGLTEEEIKNLTLPLVYSDDLTHEVLTYSRCTYYAVNYSEIITSGRRTSNSSWPQLPCKKWKYNMEEYGSTIVTELNWVCDRSNFPPLAQAIFFGGSIVGGIVIGAVADRYGRIPALIASNLVAAAGGIISSFSMNFLVFALSRFLMGIAFDNCFTMMYIIMLEYVGPKYRTLVANLSIALFYTTGTVVLPWIAYAIFDWRIFSLVTSLPLLFGAAAYWLVPESARWLLTNGQTEKTKQILKRFARINNKEVDERIFNQLCLASEEAARDQDQSQIPTILDLLKTPRMRKNFILISILWMIVAVVYDGHARNTANLGTSVYVTFSIASATELPADIILVLFLDKWGRRALACGTLLTAAAFSLVTIVVPLEMNIVSATLAIIGRFCVNITFNIGLQYGAELIPTEVRAQGVSTIHIAGYVASILSPYVVDLARFGQALPLVVLGFLAMIGGFVALFLPETLGANLPHTLEDGENFGKDQSFWDFPCCPRKQNTEENSEVSKSEEVVRKQVERQISRGSLRSSFRAPIRGETLRSSILSKQTLTPRRSVNTISTHL</sequence>
<evidence type="ECO:0000256" key="4">
    <source>
        <dbReference type="ARBA" id="ARBA00023136"/>
    </source>
</evidence>
<dbReference type="GO" id="GO:0016020">
    <property type="term" value="C:membrane"/>
    <property type="evidence" value="ECO:0007669"/>
    <property type="project" value="UniProtKB-SubCell"/>
</dbReference>
<dbReference type="CDD" id="cd17317">
    <property type="entry name" value="MFS_SLC22"/>
    <property type="match status" value="1"/>
</dbReference>
<keyword evidence="3 6" id="KW-1133">Transmembrane helix</keyword>
<dbReference type="Pfam" id="PF00083">
    <property type="entry name" value="Sugar_tr"/>
    <property type="match status" value="1"/>
</dbReference>
<dbReference type="SUPFAM" id="SSF103473">
    <property type="entry name" value="MFS general substrate transporter"/>
    <property type="match status" value="1"/>
</dbReference>
<evidence type="ECO:0000259" key="7">
    <source>
        <dbReference type="PROSITE" id="PS50850"/>
    </source>
</evidence>
<feature type="transmembrane region" description="Helical" evidence="6">
    <location>
        <begin position="246"/>
        <end position="271"/>
    </location>
</feature>
<feature type="transmembrane region" description="Helical" evidence="6">
    <location>
        <begin position="569"/>
        <end position="589"/>
    </location>
</feature>
<dbReference type="PANTHER" id="PTHR24064">
    <property type="entry name" value="SOLUTE CARRIER FAMILY 22 MEMBER"/>
    <property type="match status" value="1"/>
</dbReference>
<dbReference type="EMBL" id="JAVRJZ010000040">
    <property type="protein sequence ID" value="KAK2704056.1"/>
    <property type="molecule type" value="Genomic_DNA"/>
</dbReference>
<comment type="caution">
    <text evidence="8">The sequence shown here is derived from an EMBL/GenBank/DDBJ whole genome shotgun (WGS) entry which is preliminary data.</text>
</comment>
<feature type="transmembrane region" description="Helical" evidence="6">
    <location>
        <begin position="481"/>
        <end position="500"/>
    </location>
</feature>
<evidence type="ECO:0000313" key="8">
    <source>
        <dbReference type="EMBL" id="KAK2704056.1"/>
    </source>
</evidence>
<feature type="transmembrane region" description="Helical" evidence="6">
    <location>
        <begin position="305"/>
        <end position="326"/>
    </location>
</feature>
<feature type="transmembrane region" description="Helical" evidence="6">
    <location>
        <begin position="453"/>
        <end position="474"/>
    </location>
</feature>
<dbReference type="GO" id="GO:0022857">
    <property type="term" value="F:transmembrane transporter activity"/>
    <property type="evidence" value="ECO:0007669"/>
    <property type="project" value="InterPro"/>
</dbReference>
<keyword evidence="9" id="KW-1185">Reference proteome</keyword>
<dbReference type="PROSITE" id="PS00216">
    <property type="entry name" value="SUGAR_TRANSPORT_1"/>
    <property type="match status" value="1"/>
</dbReference>
<feature type="region of interest" description="Disordered" evidence="5">
    <location>
        <begin position="1"/>
        <end position="25"/>
    </location>
</feature>
<keyword evidence="4 6" id="KW-0472">Membrane</keyword>
<feature type="domain" description="Major facilitator superfamily (MFS) profile" evidence="7">
    <location>
        <begin position="157"/>
        <end position="594"/>
    </location>
</feature>
<evidence type="ECO:0000256" key="5">
    <source>
        <dbReference type="SAM" id="MobiDB-lite"/>
    </source>
</evidence>
<evidence type="ECO:0000256" key="2">
    <source>
        <dbReference type="ARBA" id="ARBA00022692"/>
    </source>
</evidence>
<feature type="transmembrane region" description="Helical" evidence="6">
    <location>
        <begin position="95"/>
        <end position="117"/>
    </location>
</feature>